<dbReference type="AlphaFoldDB" id="A0AB73SD94"/>
<evidence type="ECO:0000313" key="2">
    <source>
        <dbReference type="EMBL" id="PEI88728.1"/>
    </source>
</evidence>
<accession>A0AB73SD94</accession>
<evidence type="ECO:0000256" key="1">
    <source>
        <dbReference type="SAM" id="MobiDB-lite"/>
    </source>
</evidence>
<gene>
    <name evidence="2" type="ORF">CN678_04175</name>
</gene>
<dbReference type="EMBL" id="NUEH01000005">
    <property type="protein sequence ID" value="PEI88728.1"/>
    <property type="molecule type" value="Genomic_DNA"/>
</dbReference>
<organism evidence="2">
    <name type="scientific">Bacillus toyonensis</name>
    <dbReference type="NCBI Taxonomy" id="155322"/>
    <lineage>
        <taxon>Bacteria</taxon>
        <taxon>Bacillati</taxon>
        <taxon>Bacillota</taxon>
        <taxon>Bacilli</taxon>
        <taxon>Bacillales</taxon>
        <taxon>Bacillaceae</taxon>
        <taxon>Bacillus</taxon>
        <taxon>Bacillus cereus group</taxon>
    </lineage>
</organism>
<proteinExistence type="predicted"/>
<comment type="caution">
    <text evidence="2">The sequence shown here is derived from an EMBL/GenBank/DDBJ whole genome shotgun (WGS) entry which is preliminary data.</text>
</comment>
<name>A0AB73SD94_9BACI</name>
<protein>
    <submittedName>
        <fullName evidence="2">Uncharacterized protein</fullName>
    </submittedName>
</protein>
<sequence>MGANVRAFSALSQSFLSSLQNISAIFEIYRRNSKYISDFSNISAQLQIYQRFSKYIDLPTKNDTHQKPIHSIASHPKSHCNHNVNPPI</sequence>
<feature type="region of interest" description="Disordered" evidence="1">
    <location>
        <begin position="66"/>
        <end position="88"/>
    </location>
</feature>
<dbReference type="Proteomes" id="UP000220969">
    <property type="component" value="Unassembled WGS sequence"/>
</dbReference>
<reference evidence="2" key="1">
    <citation type="submission" date="2017-09" db="EMBL/GenBank/DDBJ databases">
        <title>Large-scale bioinformatics analysis of Bacillus genomes uncovers conserved roles of natural products in bacterial physiology.</title>
        <authorList>
            <consortium name="Agbiome Team Llc"/>
            <person name="Bleich R.M."/>
            <person name="Kirk G.J."/>
            <person name="Santa Maria K.C."/>
            <person name="Allen S.E."/>
            <person name="Farag S."/>
            <person name="Shank E.A."/>
            <person name="Bowers A."/>
        </authorList>
    </citation>
    <scope>NUCLEOTIDE SEQUENCE</scope>
    <source>
        <strain evidence="2">AFS005430</strain>
    </source>
</reference>